<dbReference type="CDD" id="cd11386">
    <property type="entry name" value="MCP_signal"/>
    <property type="match status" value="1"/>
</dbReference>
<evidence type="ECO:0000259" key="13">
    <source>
        <dbReference type="PROSITE" id="PS50885"/>
    </source>
</evidence>
<feature type="domain" description="HAMP" evidence="13">
    <location>
        <begin position="164"/>
        <end position="218"/>
    </location>
</feature>
<dbReference type="SUPFAM" id="SSF58104">
    <property type="entry name" value="Methyl-accepting chemotaxis protein (MCP) signaling domain"/>
    <property type="match status" value="1"/>
</dbReference>
<dbReference type="Proteomes" id="UP001069090">
    <property type="component" value="Unassembled WGS sequence"/>
</dbReference>
<evidence type="ECO:0000256" key="1">
    <source>
        <dbReference type="ARBA" id="ARBA00004429"/>
    </source>
</evidence>
<dbReference type="PRINTS" id="PR00260">
    <property type="entry name" value="CHEMTRNSDUCR"/>
</dbReference>
<evidence type="ECO:0000256" key="5">
    <source>
        <dbReference type="ARBA" id="ARBA00023136"/>
    </source>
</evidence>
<evidence type="ECO:0000256" key="6">
    <source>
        <dbReference type="ARBA" id="ARBA00023224"/>
    </source>
</evidence>
<dbReference type="Gene3D" id="1.10.287.950">
    <property type="entry name" value="Methyl-accepting chemotaxis protein"/>
    <property type="match status" value="1"/>
</dbReference>
<dbReference type="InterPro" id="IPR003660">
    <property type="entry name" value="HAMP_dom"/>
</dbReference>
<dbReference type="PROSITE" id="PS50111">
    <property type="entry name" value="CHEMOTAXIS_TRANSDUC_2"/>
    <property type="match status" value="1"/>
</dbReference>
<dbReference type="InterPro" id="IPR004089">
    <property type="entry name" value="MCPsignal_dom"/>
</dbReference>
<dbReference type="CDD" id="cd06225">
    <property type="entry name" value="HAMP"/>
    <property type="match status" value="1"/>
</dbReference>
<keyword evidence="9" id="KW-0175">Coiled coil</keyword>
<feature type="coiled-coil region" evidence="9">
    <location>
        <begin position="270"/>
        <end position="321"/>
    </location>
</feature>
<keyword evidence="2" id="KW-1003">Cell membrane</keyword>
<feature type="domain" description="T-SNARE coiled-coil homology" evidence="12">
    <location>
        <begin position="410"/>
        <end position="472"/>
    </location>
</feature>
<evidence type="ECO:0000259" key="12">
    <source>
        <dbReference type="PROSITE" id="PS50192"/>
    </source>
</evidence>
<keyword evidence="4 10" id="KW-1133">Transmembrane helix</keyword>
<dbReference type="PANTHER" id="PTHR32089">
    <property type="entry name" value="METHYL-ACCEPTING CHEMOTAXIS PROTEIN MCPB"/>
    <property type="match status" value="1"/>
</dbReference>
<evidence type="ECO:0000256" key="10">
    <source>
        <dbReference type="SAM" id="Phobius"/>
    </source>
</evidence>
<dbReference type="PROSITE" id="PS50192">
    <property type="entry name" value="T_SNARE"/>
    <property type="match status" value="1"/>
</dbReference>
<evidence type="ECO:0000256" key="3">
    <source>
        <dbReference type="ARBA" id="ARBA00022692"/>
    </source>
</evidence>
<dbReference type="AlphaFoldDB" id="A0A9J6RHW6"/>
<keyword evidence="6 8" id="KW-0807">Transducer</keyword>
<dbReference type="GO" id="GO:0005886">
    <property type="term" value="C:plasma membrane"/>
    <property type="evidence" value="ECO:0007669"/>
    <property type="project" value="UniProtKB-SubCell"/>
</dbReference>
<dbReference type="Pfam" id="PF00672">
    <property type="entry name" value="HAMP"/>
    <property type="match status" value="1"/>
</dbReference>
<reference evidence="14 15" key="1">
    <citation type="submission" date="2022-12" db="EMBL/GenBank/DDBJ databases">
        <title>Dasania phycosphaerae sp. nov., isolated from particulate material of the south coast of Korea.</title>
        <authorList>
            <person name="Jiang Y."/>
        </authorList>
    </citation>
    <scope>NUCLEOTIDE SEQUENCE [LARGE SCALE GENOMIC DNA]</scope>
    <source>
        <strain evidence="14 15">GY-19</strain>
    </source>
</reference>
<comment type="caution">
    <text evidence="14">The sequence shown here is derived from an EMBL/GenBank/DDBJ whole genome shotgun (WGS) entry which is preliminary data.</text>
</comment>
<gene>
    <name evidence="14" type="ORF">O0V09_03600</name>
</gene>
<evidence type="ECO:0000256" key="4">
    <source>
        <dbReference type="ARBA" id="ARBA00022989"/>
    </source>
</evidence>
<dbReference type="SMART" id="SM00304">
    <property type="entry name" value="HAMP"/>
    <property type="match status" value="1"/>
</dbReference>
<sequence length="496" mass="53916">MLKKNLALRLLCITILTVTVVMVLSGAYSYKAVKKNLIADAEESVSLALERMQLNLPALIWNFEEEQLQRVARSELKSHYVNSVTILSESDDELFSGGDKSGKQFIQELKHNDSGEVSVVGKIILTLDQNRIDKELNNSLQNAMIQILIIIAVLSALLIILVRNMVTRPINLVCKGITDIAHGEGDLTQRMPVRGHDEMAVLSEQFNLFVTQIQTLVLSTMQSIVKLNQFAGSVQDSSGKVTGLLSQQQDETNLVATAVTEMSASAKEVAENAQNTADAANHVKADAENVHGIVNDSINSVQALSGQLEKTSEVIDNLENEVQGIVTILEVISGIAEQTNLLALNAAIESARAGEQGRGFAVVADEVRALASRTQQSTKEINSNINRLKEGSALAVQVLKESRTIGDETVESAKKSGESIIAIVESTKQIMNMSTQIATAVEEQSLVSNDIDRNISRIVNTGEESSHIVNEIAEQATQLASLSKELDLLIHRFKVE</sequence>
<feature type="transmembrane region" description="Helical" evidence="10">
    <location>
        <begin position="7"/>
        <end position="28"/>
    </location>
</feature>
<evidence type="ECO:0000256" key="2">
    <source>
        <dbReference type="ARBA" id="ARBA00022519"/>
    </source>
</evidence>
<dbReference type="Pfam" id="PF00015">
    <property type="entry name" value="MCPsignal"/>
    <property type="match status" value="1"/>
</dbReference>
<comment type="similarity">
    <text evidence="7">Belongs to the methyl-accepting chemotaxis (MCP) protein family.</text>
</comment>
<comment type="subcellular location">
    <subcellularLocation>
        <location evidence="1">Cell inner membrane</location>
        <topology evidence="1">Multi-pass membrane protein</topology>
    </subcellularLocation>
</comment>
<dbReference type="PANTHER" id="PTHR32089:SF119">
    <property type="entry name" value="METHYL-ACCEPTING CHEMOTAXIS PROTEIN CTPL"/>
    <property type="match status" value="1"/>
</dbReference>
<organism evidence="14 15">
    <name type="scientific">Dasania phycosphaerae</name>
    <dbReference type="NCBI Taxonomy" id="2950436"/>
    <lineage>
        <taxon>Bacteria</taxon>
        <taxon>Pseudomonadati</taxon>
        <taxon>Pseudomonadota</taxon>
        <taxon>Gammaproteobacteria</taxon>
        <taxon>Cellvibrionales</taxon>
        <taxon>Spongiibacteraceae</taxon>
        <taxon>Dasania</taxon>
    </lineage>
</organism>
<dbReference type="EMBL" id="JAPTGG010000002">
    <property type="protein sequence ID" value="MCZ0864270.1"/>
    <property type="molecule type" value="Genomic_DNA"/>
</dbReference>
<evidence type="ECO:0000256" key="9">
    <source>
        <dbReference type="SAM" id="Coils"/>
    </source>
</evidence>
<evidence type="ECO:0000256" key="7">
    <source>
        <dbReference type="ARBA" id="ARBA00029447"/>
    </source>
</evidence>
<dbReference type="FunFam" id="1.10.287.950:FF:000001">
    <property type="entry name" value="Methyl-accepting chemotaxis sensory transducer"/>
    <property type="match status" value="1"/>
</dbReference>
<keyword evidence="5 10" id="KW-0472">Membrane</keyword>
<dbReference type="PROSITE" id="PS50885">
    <property type="entry name" value="HAMP"/>
    <property type="match status" value="1"/>
</dbReference>
<proteinExistence type="inferred from homology"/>
<evidence type="ECO:0000256" key="8">
    <source>
        <dbReference type="PROSITE-ProRule" id="PRU00284"/>
    </source>
</evidence>
<name>A0A9J6RHW6_9GAMM</name>
<dbReference type="GO" id="GO:0004888">
    <property type="term" value="F:transmembrane signaling receptor activity"/>
    <property type="evidence" value="ECO:0007669"/>
    <property type="project" value="InterPro"/>
</dbReference>
<dbReference type="GO" id="GO:0006935">
    <property type="term" value="P:chemotaxis"/>
    <property type="evidence" value="ECO:0007669"/>
    <property type="project" value="InterPro"/>
</dbReference>
<dbReference type="RefSeq" id="WP_258330423.1">
    <property type="nucleotide sequence ID" value="NZ_JAPTGG010000002.1"/>
</dbReference>
<feature type="domain" description="Methyl-accepting transducer" evidence="11">
    <location>
        <begin position="223"/>
        <end position="459"/>
    </location>
</feature>
<protein>
    <submittedName>
        <fullName evidence="14">Methyl-accepting chemotaxis protein</fullName>
    </submittedName>
</protein>
<accession>A0A9J6RHW6</accession>
<dbReference type="InterPro" id="IPR004090">
    <property type="entry name" value="Chemotax_Me-accpt_rcpt"/>
</dbReference>
<keyword evidence="15" id="KW-1185">Reference proteome</keyword>
<feature type="transmembrane region" description="Helical" evidence="10">
    <location>
        <begin position="143"/>
        <end position="162"/>
    </location>
</feature>
<dbReference type="InterPro" id="IPR000727">
    <property type="entry name" value="T_SNARE_dom"/>
</dbReference>
<dbReference type="GO" id="GO:0007165">
    <property type="term" value="P:signal transduction"/>
    <property type="evidence" value="ECO:0007669"/>
    <property type="project" value="UniProtKB-KW"/>
</dbReference>
<evidence type="ECO:0000259" key="11">
    <source>
        <dbReference type="PROSITE" id="PS50111"/>
    </source>
</evidence>
<dbReference type="SMART" id="SM00283">
    <property type="entry name" value="MA"/>
    <property type="match status" value="1"/>
</dbReference>
<keyword evidence="2" id="KW-0997">Cell inner membrane</keyword>
<evidence type="ECO:0000313" key="15">
    <source>
        <dbReference type="Proteomes" id="UP001069090"/>
    </source>
</evidence>
<keyword evidence="3 10" id="KW-0812">Transmembrane</keyword>
<evidence type="ECO:0000313" key="14">
    <source>
        <dbReference type="EMBL" id="MCZ0864270.1"/>
    </source>
</evidence>